<name>A0A6C0BD04_9ZZZZ</name>
<organism evidence="1">
    <name type="scientific">viral metagenome</name>
    <dbReference type="NCBI Taxonomy" id="1070528"/>
    <lineage>
        <taxon>unclassified sequences</taxon>
        <taxon>metagenomes</taxon>
        <taxon>organismal metagenomes</taxon>
    </lineage>
</organism>
<reference evidence="1" key="1">
    <citation type="journal article" date="2020" name="Nature">
        <title>Giant virus diversity and host interactions through global metagenomics.</title>
        <authorList>
            <person name="Schulz F."/>
            <person name="Roux S."/>
            <person name="Paez-Espino D."/>
            <person name="Jungbluth S."/>
            <person name="Walsh D.A."/>
            <person name="Denef V.J."/>
            <person name="McMahon K.D."/>
            <person name="Konstantinidis K.T."/>
            <person name="Eloe-Fadrosh E.A."/>
            <person name="Kyrpides N.C."/>
            <person name="Woyke T."/>
        </authorList>
    </citation>
    <scope>NUCLEOTIDE SEQUENCE</scope>
    <source>
        <strain evidence="1">GVMAG-M-3300010160-26</strain>
    </source>
</reference>
<protein>
    <submittedName>
        <fullName evidence="1">Uncharacterized protein</fullName>
    </submittedName>
</protein>
<sequence length="53" mass="6445">MDYTEYDWDDDEEFYQNRYTVNIKFSNPKQKNITNIISLKNKIIINILNVNNT</sequence>
<evidence type="ECO:0000313" key="1">
    <source>
        <dbReference type="EMBL" id="QHS89684.1"/>
    </source>
</evidence>
<proteinExistence type="predicted"/>
<accession>A0A6C0BD04</accession>
<dbReference type="EMBL" id="MN739116">
    <property type="protein sequence ID" value="QHS89684.1"/>
    <property type="molecule type" value="Genomic_DNA"/>
</dbReference>
<dbReference type="AlphaFoldDB" id="A0A6C0BD04"/>